<feature type="domain" description="CRISPR-associated protein Cas6 C-terminal" evidence="1">
    <location>
        <begin position="154"/>
        <end position="265"/>
    </location>
</feature>
<dbReference type="EMBL" id="FWWZ01000001">
    <property type="protein sequence ID" value="SMC09192.1"/>
    <property type="molecule type" value="Genomic_DNA"/>
</dbReference>
<dbReference type="Proteomes" id="UP000192602">
    <property type="component" value="Unassembled WGS sequence"/>
</dbReference>
<dbReference type="RefSeq" id="WP_084275431.1">
    <property type="nucleotide sequence ID" value="NZ_AP026671.1"/>
</dbReference>
<dbReference type="OrthoDB" id="9787241at2"/>
<evidence type="ECO:0000313" key="2">
    <source>
        <dbReference type="EMBL" id="SMC09192.1"/>
    </source>
</evidence>
<accession>A0A1W1WSL7</accession>
<gene>
    <name evidence="2" type="ORF">SAMN05660197_0997</name>
</gene>
<sequence length="271" mass="31837">MNYFKIDVVSKDFAQLPPFIGSMLRGAFGVNLKDVVCINPSFECSTCFAKENCLYYEFYEEKNRFHKFRFDFTLKPKKLDFSLYLFNEACQKYPYVLSALYRMLTQKGLGANRKKYEIEKIYLGSEVVFENEFKSIKTEPKNFKCDEFCPKVKIRFVTPLRLKREGKFLRLSELDIKDILVSIYKKRLFFDGIDEKIENFPEVIKKDLRFVDFARYSNRQKTKMKIGGIVGEMVVDGLDRQTYEFLKYGEIVGVGKLGTFGLGKIEVEDVR</sequence>
<protein>
    <submittedName>
        <fullName evidence="2">Uncharacterized conserved protein</fullName>
    </submittedName>
</protein>
<evidence type="ECO:0000259" key="1">
    <source>
        <dbReference type="Pfam" id="PF10040"/>
    </source>
</evidence>
<keyword evidence="3" id="KW-1185">Reference proteome</keyword>
<proteinExistence type="predicted"/>
<organism evidence="2 3">
    <name type="scientific">Nitratiruptor tergarcus DSM 16512</name>
    <dbReference type="NCBI Taxonomy" id="1069081"/>
    <lineage>
        <taxon>Bacteria</taxon>
        <taxon>Pseudomonadati</taxon>
        <taxon>Campylobacterota</taxon>
        <taxon>Epsilonproteobacteria</taxon>
        <taxon>Nautiliales</taxon>
        <taxon>Nitratiruptoraceae</taxon>
        <taxon>Nitratiruptor</taxon>
    </lineage>
</organism>
<reference evidence="3" key="1">
    <citation type="submission" date="2017-04" db="EMBL/GenBank/DDBJ databases">
        <authorList>
            <person name="Varghese N."/>
            <person name="Submissions S."/>
        </authorList>
    </citation>
    <scope>NUCLEOTIDE SEQUENCE [LARGE SCALE GENOMIC DNA]</scope>
    <source>
        <strain evidence="3">DSM 16512</strain>
    </source>
</reference>
<evidence type="ECO:0000313" key="3">
    <source>
        <dbReference type="Proteomes" id="UP000192602"/>
    </source>
</evidence>
<name>A0A1W1WSL7_9BACT</name>
<dbReference type="Pfam" id="PF10040">
    <property type="entry name" value="CRISPR_Cas6"/>
    <property type="match status" value="1"/>
</dbReference>
<dbReference type="InterPro" id="IPR019267">
    <property type="entry name" value="CRISPR-assoc_Cas6_C"/>
</dbReference>
<dbReference type="STRING" id="1069081.SAMN05660197_0997"/>
<dbReference type="AlphaFoldDB" id="A0A1W1WSL7"/>
<dbReference type="Gene3D" id="3.30.70.1900">
    <property type="match status" value="1"/>
</dbReference>